<dbReference type="Pfam" id="PF14559">
    <property type="entry name" value="TPR_19"/>
    <property type="match status" value="1"/>
</dbReference>
<dbReference type="InterPro" id="IPR011990">
    <property type="entry name" value="TPR-like_helical_dom_sf"/>
</dbReference>
<dbReference type="AlphaFoldDB" id="A0A368UTD8"/>
<dbReference type="Gene3D" id="1.25.40.10">
    <property type="entry name" value="Tetratricopeptide repeat domain"/>
    <property type="match status" value="1"/>
</dbReference>
<evidence type="ECO:0000256" key="1">
    <source>
        <dbReference type="SAM" id="SignalP"/>
    </source>
</evidence>
<keyword evidence="3" id="KW-1185">Reference proteome</keyword>
<dbReference type="InterPro" id="IPR011659">
    <property type="entry name" value="WD40"/>
</dbReference>
<dbReference type="InterPro" id="IPR011042">
    <property type="entry name" value="6-blade_b-propeller_TolB-like"/>
</dbReference>
<feature type="signal peptide" evidence="1">
    <location>
        <begin position="1"/>
        <end position="28"/>
    </location>
</feature>
<dbReference type="SUPFAM" id="SSF82171">
    <property type="entry name" value="DPP6 N-terminal domain-like"/>
    <property type="match status" value="1"/>
</dbReference>
<feature type="chain" id="PRO_5016917867" evidence="1">
    <location>
        <begin position="29"/>
        <end position="664"/>
    </location>
</feature>
<comment type="caution">
    <text evidence="2">The sequence shown here is derived from an EMBL/GenBank/DDBJ whole genome shotgun (WGS) entry which is preliminary data.</text>
</comment>
<gene>
    <name evidence="2" type="ORF">DFO77_11816</name>
</gene>
<name>A0A368UTD8_9BACT</name>
<evidence type="ECO:0000313" key="3">
    <source>
        <dbReference type="Proteomes" id="UP000252733"/>
    </source>
</evidence>
<dbReference type="Pfam" id="PF07676">
    <property type="entry name" value="PD40"/>
    <property type="match status" value="3"/>
</dbReference>
<sequence length="664" mass="75774">MNMRFLYNLTRKAIILVLLISVALPAEAGRDDLHMRTFKKAFAAAGDENYEEAIALYTEILEQNPQHVDALTQLGICFVHTNQELDSALALFHTALSIIPVSDKFSPFGVDLQRTIARTYHLEQRPREALSVLKTLRDSVTEADLREEIAAEMKQIRNSAILLKNPVPLKITNLGDFFNSDYDDHSPLVSLTGNRIFFTSRRPAGRGAQLPDGQFAEKVFFAERNQKGWSKPRVLDEFFSRTEHKSILSLSPDGNRLFLFKNDREGKSIYVSDYMNGEWQEPEKLPYPINSRWDETHAALSPDQSTLYFTSNRPGGFGGLDIYRSKLDAYGQWGEPVNLGPMINSELDEETPMLHPDGQTLYFASEGHTSMGRFDVFYSQIQSEETWTEPVNMGHPINTPDDDFFFVPTLDKSQAYYASYRFSENVGRSDIYKVEFDSLYSGSLAVIEGTIRNSGDVPVEQIRLLVSRDSDNKQVGDYRPNPANGRYLLFLEAGENYTIEEVTPESAEQPLNIHVSDQLSYDKTEQIVMLQDPRMAAPLKPGLVPESGNYRKLAEIPRNLEKLQARLDTTFTIQVLALRHYPEVGFWFFRGLDLESVNALEGRDGYLRYVTGRFRNREEAEQYRTRIQQNGRFSDAWIRAWEPLEELSEPDNSNKISALQTNVQ</sequence>
<organism evidence="2 3">
    <name type="scientific">Marinilabilia salmonicolor</name>
    <dbReference type="NCBI Taxonomy" id="989"/>
    <lineage>
        <taxon>Bacteria</taxon>
        <taxon>Pseudomonadati</taxon>
        <taxon>Bacteroidota</taxon>
        <taxon>Bacteroidia</taxon>
        <taxon>Marinilabiliales</taxon>
        <taxon>Marinilabiliaceae</taxon>
        <taxon>Marinilabilia</taxon>
    </lineage>
</organism>
<evidence type="ECO:0000313" key="2">
    <source>
        <dbReference type="EMBL" id="RCW31300.1"/>
    </source>
</evidence>
<protein>
    <submittedName>
        <fullName evidence="2">WD40 repeat protein</fullName>
    </submittedName>
</protein>
<dbReference type="SUPFAM" id="SSF48452">
    <property type="entry name" value="TPR-like"/>
    <property type="match status" value="1"/>
</dbReference>
<keyword evidence="1" id="KW-0732">Signal</keyword>
<proteinExistence type="predicted"/>
<dbReference type="Proteomes" id="UP000252733">
    <property type="component" value="Unassembled WGS sequence"/>
</dbReference>
<reference evidence="2 3" key="1">
    <citation type="submission" date="2018-07" db="EMBL/GenBank/DDBJ databases">
        <title>Freshwater and sediment microbial communities from various areas in North America, analyzing microbe dynamics in response to fracking.</title>
        <authorList>
            <person name="Lamendella R."/>
        </authorList>
    </citation>
    <scope>NUCLEOTIDE SEQUENCE [LARGE SCALE GENOMIC DNA]</scope>
    <source>
        <strain evidence="2 3">160A</strain>
    </source>
</reference>
<accession>A0A368UTD8</accession>
<dbReference type="EMBL" id="QPIZ01000018">
    <property type="protein sequence ID" value="RCW31300.1"/>
    <property type="molecule type" value="Genomic_DNA"/>
</dbReference>
<dbReference type="Gene3D" id="2.120.10.30">
    <property type="entry name" value="TolB, C-terminal domain"/>
    <property type="match status" value="1"/>
</dbReference>